<sequence>MSIVGTAKVSNVKMSLDKYVNDNTGTSEGLSIDFEGVPFDNTANTEWIQPRILDFGSTYNRQGSSTEYAESVDVFYNINIFVKKSGVTTSHRHYAIRDIVADYFKIGQDIYLRNYAEGGTTQIAKIRVRDLVTDSPIPETNEYLQYALAYNINWTRLTLEASDLTPDPTILWTSDVSWGSGIVWN</sequence>
<protein>
    <submittedName>
        <fullName evidence="1">Uncharacterized protein</fullName>
    </submittedName>
</protein>
<name>A0A6M3IP32_9ZZZZ</name>
<dbReference type="Gene3D" id="3.30.2000.20">
    <property type="match status" value="1"/>
</dbReference>
<evidence type="ECO:0000313" key="1">
    <source>
        <dbReference type="EMBL" id="QJA59065.1"/>
    </source>
</evidence>
<dbReference type="AlphaFoldDB" id="A0A6M3IP32"/>
<proteinExistence type="predicted"/>
<accession>A0A6M3IP32</accession>
<reference evidence="1" key="1">
    <citation type="submission" date="2020-03" db="EMBL/GenBank/DDBJ databases">
        <title>The deep terrestrial virosphere.</title>
        <authorList>
            <person name="Holmfeldt K."/>
            <person name="Nilsson E."/>
            <person name="Simone D."/>
            <person name="Lopez-Fernandez M."/>
            <person name="Wu X."/>
            <person name="de Brujin I."/>
            <person name="Lundin D."/>
            <person name="Andersson A."/>
            <person name="Bertilsson S."/>
            <person name="Dopson M."/>
        </authorList>
    </citation>
    <scope>NUCLEOTIDE SEQUENCE</scope>
    <source>
        <strain evidence="1">MM415B01368</strain>
    </source>
</reference>
<organism evidence="1">
    <name type="scientific">viral metagenome</name>
    <dbReference type="NCBI Taxonomy" id="1070528"/>
    <lineage>
        <taxon>unclassified sequences</taxon>
        <taxon>metagenomes</taxon>
        <taxon>organismal metagenomes</taxon>
    </lineage>
</organism>
<dbReference type="EMBL" id="MT141352">
    <property type="protein sequence ID" value="QJA59065.1"/>
    <property type="molecule type" value="Genomic_DNA"/>
</dbReference>
<gene>
    <name evidence="1" type="ORF">MM415B01368_0014</name>
</gene>